<reference evidence="1 2" key="1">
    <citation type="submission" date="2017-03" db="EMBL/GenBank/DDBJ databases">
        <title>Genome sequence of Methanobrevibacter wosei.</title>
        <authorList>
            <person name="Poehlein A."/>
            <person name="Seedorf H."/>
            <person name="Daniel R."/>
        </authorList>
    </citation>
    <scope>NUCLEOTIDE SEQUENCE [LARGE SCALE GENOMIC DNA]</scope>
    <source>
        <strain evidence="1 2">DSM 11979</strain>
    </source>
</reference>
<organism evidence="1 2">
    <name type="scientific">Methanobrevibacter woesei</name>
    <dbReference type="NCBI Taxonomy" id="190976"/>
    <lineage>
        <taxon>Archaea</taxon>
        <taxon>Methanobacteriati</taxon>
        <taxon>Methanobacteriota</taxon>
        <taxon>Methanomada group</taxon>
        <taxon>Methanobacteria</taxon>
        <taxon>Methanobacteriales</taxon>
        <taxon>Methanobacteriaceae</taxon>
        <taxon>Methanobrevibacter</taxon>
    </lineage>
</organism>
<dbReference type="EMBL" id="MZGU01000004">
    <property type="protein sequence ID" value="PWB85684.1"/>
    <property type="molecule type" value="Genomic_DNA"/>
</dbReference>
<dbReference type="AlphaFoldDB" id="A0A2U1S6J8"/>
<sequence length="1158" mass="130446">MNVNFLKKLTGLVDKMIEKRHVVIFVFLLFLLIGTVSASDVDNTTETTNTAILNEDKGVINEIEGTLETKDLDMYYKDGAHKVNVYDNDKNPLPDIPVNITVNGITYYRITDDNGFAKLNINLDPGKYEITTDCILGTKHISKLNNINVKPMNATLVGSTYMDVGYKSDKYTVQLVGGNNKPLANQQLTFTINQVSYDRITDENGEASLNINLNPDKVYTIKTEHHGIGHYKSAKDLDGYIAVNTYKTSIIGNNLNIEFRKGKYTVQLVTEKNKPLIQHPVIFTVNGVSYERLTNLTGHASLNINLDPGTYQISYKFEETLGYKGSSGDKLITVKTNEVNLSGEDMEIGYGGYETYFVTLMDDNKPLEGLNIKNEIYKNGQLIDTQYKQTEEDGIARVIINLEPGEYKIKSSVIDFGYSAETISNTLTIIRQNLTAESKDIILNRKGSYFVVNLKNEATNQSVINETVNITVNGITYARVTDNNGDAKLRINLDPGKYEVTWIYSGSNGYKPVSGSNIILRDDNYKLETTITVPSTNISKKGSYLESILKDSNGLPIEGEIISYFVSGIEYKKVTDANGIARLKINLSDGNYSVKLKHAPTGKFGQSETTILLNVNKVPNFNYTIELINGITKNDKSIDFIRDIKIHINGNSYLFTTNSPYTQNTVIKDNENYFISYLGEKMNNDFKTQGINLKLENQKLKITYSGKTNDVVSQFSAIYRPTTVNNYKGEAVDIILENEKIATIEFTERLFTTNSVYDLIGVGYQFFSFEQINTSLKMDNQSMHKSTYLAYGSGELYEWNEYDKYELLETYILGKSKVNDTILNNALSQRYNLDNSYLSDAYDFYIAGLYCLWSSTYINDQLAENNNVSWDRETLVLVYSDWLGIKLDTLGKMDVTGENESNIKNFRINSGIVYSLCEKAGLQLLGIEGESAASEIYEGINEGKSLVIDKIDDQVIIKIANSTNRFVINLTSGSLGAYVNIDSELISDKIQLKGVHGIYGIRYLKPINLQKQVNYQMTVMKNYLEFLNPFNGHIKMDMGIALEFGGKLLPTAVGGIKTGTAGGVVAGLYVVYASNELIVEYRDKYIEDKYWQYFPNRNTVNAKTIFTINQETGYTDFVEIPYDKNGNLDMDNANYVDSITGRRDLTDYEKVIFKNWDY</sequence>
<evidence type="ECO:0000313" key="2">
    <source>
        <dbReference type="Proteomes" id="UP000245577"/>
    </source>
</evidence>
<name>A0A2U1S6J8_9EURY</name>
<dbReference type="Gene3D" id="2.60.40.10">
    <property type="entry name" value="Immunoglobulins"/>
    <property type="match status" value="1"/>
</dbReference>
<evidence type="ECO:0000313" key="1">
    <source>
        <dbReference type="EMBL" id="PWB85684.1"/>
    </source>
</evidence>
<dbReference type="InterPro" id="IPR013783">
    <property type="entry name" value="Ig-like_fold"/>
</dbReference>
<protein>
    <submittedName>
        <fullName evidence="1">Bacterial Ig-like domain (Group 1)</fullName>
    </submittedName>
</protein>
<proteinExistence type="predicted"/>
<dbReference type="Proteomes" id="UP000245577">
    <property type="component" value="Unassembled WGS sequence"/>
</dbReference>
<keyword evidence="2" id="KW-1185">Reference proteome</keyword>
<accession>A0A2U1S6J8</accession>
<comment type="caution">
    <text evidence="1">The sequence shown here is derived from an EMBL/GenBank/DDBJ whole genome shotgun (WGS) entry which is preliminary data.</text>
</comment>
<gene>
    <name evidence="1" type="ORF">MBBWO_05190</name>
</gene>